<name>A0A1U7CYJ0_9BACT</name>
<dbReference type="KEGG" id="pbor:BSF38_05609"/>
<dbReference type="Pfam" id="PF14238">
    <property type="entry name" value="DUF4340"/>
    <property type="match status" value="1"/>
</dbReference>
<dbReference type="AlphaFoldDB" id="A0A1U7CYJ0"/>
<accession>A0A1U7CYJ0</accession>
<dbReference type="EMBL" id="CP019082">
    <property type="protein sequence ID" value="APW64020.1"/>
    <property type="molecule type" value="Genomic_DNA"/>
</dbReference>
<dbReference type="OrthoDB" id="241105at2"/>
<evidence type="ECO:0000256" key="2">
    <source>
        <dbReference type="SAM" id="MobiDB-lite"/>
    </source>
</evidence>
<dbReference type="STRING" id="1387353.BSF38_05609"/>
<gene>
    <name evidence="4" type="ORF">BSF38_05609</name>
</gene>
<feature type="compositionally biased region" description="Gly residues" evidence="2">
    <location>
        <begin position="484"/>
        <end position="496"/>
    </location>
</feature>
<feature type="domain" description="DUF4340" evidence="3">
    <location>
        <begin position="79"/>
        <end position="277"/>
    </location>
</feature>
<sequence>MTELWKTGVFVAVALALTGAAVITTRDRVTRNEAFNDQGQPFFPEFKDPLLCTDLEVVDFDPSTATASRFRVMFKDNTWVIPSHYDYPADARDRLSKTAAAVMDLTKDSIRSDNGDDQEAMGVIDPLDAKVSALKGRGKRITLRDASEKVLAEFVIGDEVKDRSGQRYVRVPGQKRIYGVAVKAEPSTRFADWIETNLLKVDAAKLRKIEFDNYKVNLEQGYQKGEVLDVDRKDSAAPWTMPGLAAGQEVNPDKMKAVTDALADLKIVGVRLKPAGLTRDLKKSDQKGITLTAPTVASLQGKGFYMTKDGQLLSNQGDVRVYTDEGVVYTLRFGEVTFGAGDELEVGERDDAEKKKDEPKKKDGATAENRYVMVTVSFDPTLIPEPRVEEAKPSVPVGQLPADVLAPDPKDPKTIAAEEVAKKKAEMEKAEYEKKIADGKKRAKELTDRFASWYYVTPGASFRSINLDRAALVRPKQVPAPPGGAAGFPGFPGGGEMPTFPDGAGGLPQVHP</sequence>
<feature type="coiled-coil region" evidence="1">
    <location>
        <begin position="413"/>
        <end position="449"/>
    </location>
</feature>
<feature type="region of interest" description="Disordered" evidence="2">
    <location>
        <begin position="476"/>
        <end position="512"/>
    </location>
</feature>
<evidence type="ECO:0000259" key="3">
    <source>
        <dbReference type="Pfam" id="PF14238"/>
    </source>
</evidence>
<evidence type="ECO:0000256" key="1">
    <source>
        <dbReference type="SAM" id="Coils"/>
    </source>
</evidence>
<dbReference type="Proteomes" id="UP000186309">
    <property type="component" value="Chromosome"/>
</dbReference>
<evidence type="ECO:0000313" key="4">
    <source>
        <dbReference type="EMBL" id="APW64020.1"/>
    </source>
</evidence>
<protein>
    <recommendedName>
        <fullName evidence="3">DUF4340 domain-containing protein</fullName>
    </recommendedName>
</protein>
<feature type="region of interest" description="Disordered" evidence="2">
    <location>
        <begin position="344"/>
        <end position="366"/>
    </location>
</feature>
<dbReference type="InterPro" id="IPR025641">
    <property type="entry name" value="DUF4340"/>
</dbReference>
<proteinExistence type="predicted"/>
<keyword evidence="5" id="KW-1185">Reference proteome</keyword>
<organism evidence="4 5">
    <name type="scientific">Paludisphaera borealis</name>
    <dbReference type="NCBI Taxonomy" id="1387353"/>
    <lineage>
        <taxon>Bacteria</taxon>
        <taxon>Pseudomonadati</taxon>
        <taxon>Planctomycetota</taxon>
        <taxon>Planctomycetia</taxon>
        <taxon>Isosphaerales</taxon>
        <taxon>Isosphaeraceae</taxon>
        <taxon>Paludisphaera</taxon>
    </lineage>
</organism>
<keyword evidence="1" id="KW-0175">Coiled coil</keyword>
<reference evidence="5" key="1">
    <citation type="submission" date="2016-12" db="EMBL/GenBank/DDBJ databases">
        <title>Comparative genomics of four Isosphaeraceae planctomycetes: a common pool of plasmids and glycoside hydrolase genes.</title>
        <authorList>
            <person name="Ivanova A."/>
        </authorList>
    </citation>
    <scope>NUCLEOTIDE SEQUENCE [LARGE SCALE GENOMIC DNA]</scope>
    <source>
        <strain evidence="5">PX4</strain>
    </source>
</reference>
<feature type="compositionally biased region" description="Basic and acidic residues" evidence="2">
    <location>
        <begin position="346"/>
        <end position="365"/>
    </location>
</feature>
<evidence type="ECO:0000313" key="5">
    <source>
        <dbReference type="Proteomes" id="UP000186309"/>
    </source>
</evidence>